<evidence type="ECO:0000313" key="1">
    <source>
        <dbReference type="EMBL" id="CAB5710140.1"/>
    </source>
</evidence>
<dbReference type="AlphaFoldDB" id="A0A9N8GZZ3"/>
<reference evidence="1" key="1">
    <citation type="submission" date="2020-05" db="EMBL/GenBank/DDBJ databases">
        <authorList>
            <person name="Delgado-Blas J."/>
        </authorList>
    </citation>
    <scope>NUCLEOTIDE SEQUENCE</scope>
    <source>
        <strain evidence="1">BB1453</strain>
    </source>
</reference>
<protein>
    <submittedName>
        <fullName evidence="1">Phage minor tail protein L</fullName>
    </submittedName>
</protein>
<accession>A0A9N8GZZ3</accession>
<dbReference type="GO" id="GO:0046718">
    <property type="term" value="P:symbiont entry into host cell"/>
    <property type="evidence" value="ECO:0007669"/>
    <property type="project" value="InterPro"/>
</dbReference>
<dbReference type="NCBIfam" id="TIGR01600">
    <property type="entry name" value="phage_tail_L"/>
    <property type="match status" value="1"/>
</dbReference>
<dbReference type="Proteomes" id="UP000834611">
    <property type="component" value="Unassembled WGS sequence"/>
</dbReference>
<sequence length="234" mass="25727">MRNIPKEMIIPTIDAGVTAILDLFELNLQNLGGDIIRFYGGVNESYENLIWQGKEYQAYVIKAEGFEFKISGVSSKPTLTVSNLFGFMTGLNSDFNDIVGAKLIRRQVPATALDAINFKDGNASANPTLEAVSWYIVDEMTEETAEQVTYALASPSESDIAIIPARTILADVCTWVYRGEGCRYTGKPVADEFDKPTSDPLKDRCSHSKAGCRLRFPKPEVLPIGLFSNSNKVG</sequence>
<proteinExistence type="predicted"/>
<dbReference type="RefSeq" id="WP_239407220.1">
    <property type="nucleotide sequence ID" value="NZ_CAHPRV010000002.1"/>
</dbReference>
<name>A0A9N8GZZ3_PRORE</name>
<dbReference type="InterPro" id="IPR006487">
    <property type="entry name" value="Phage_lambda_L"/>
</dbReference>
<dbReference type="Pfam" id="PF05100">
    <property type="entry name" value="Phage_tail_L"/>
    <property type="match status" value="1"/>
</dbReference>
<dbReference type="EMBL" id="CAHPSF010000011">
    <property type="protein sequence ID" value="CAB5710140.1"/>
    <property type="molecule type" value="Genomic_DNA"/>
</dbReference>
<comment type="caution">
    <text evidence="1">The sequence shown here is derived from an EMBL/GenBank/DDBJ whole genome shotgun (WGS) entry which is preliminary data.</text>
</comment>
<organism evidence="1 2">
    <name type="scientific">Providencia rettgeri</name>
    <dbReference type="NCBI Taxonomy" id="587"/>
    <lineage>
        <taxon>Bacteria</taxon>
        <taxon>Pseudomonadati</taxon>
        <taxon>Pseudomonadota</taxon>
        <taxon>Gammaproteobacteria</taxon>
        <taxon>Enterobacterales</taxon>
        <taxon>Morganellaceae</taxon>
        <taxon>Providencia</taxon>
    </lineage>
</organism>
<evidence type="ECO:0000313" key="2">
    <source>
        <dbReference type="Proteomes" id="UP000834611"/>
    </source>
</evidence>
<dbReference type="GO" id="GO:0051536">
    <property type="term" value="F:iron-sulfur cluster binding"/>
    <property type="evidence" value="ECO:0007669"/>
    <property type="project" value="InterPro"/>
</dbReference>
<dbReference type="GO" id="GO:0030430">
    <property type="term" value="C:host cell cytoplasm"/>
    <property type="evidence" value="ECO:0007669"/>
    <property type="project" value="InterPro"/>
</dbReference>
<gene>
    <name evidence="1" type="ORF">GHA_03490</name>
</gene>